<gene>
    <name evidence="4" type="ORF">SDC9_30367</name>
</gene>
<evidence type="ECO:0000259" key="3">
    <source>
        <dbReference type="Pfam" id="PF00501"/>
    </source>
</evidence>
<dbReference type="Gene3D" id="3.40.50.12780">
    <property type="entry name" value="N-terminal domain of ligase-like"/>
    <property type="match status" value="1"/>
</dbReference>
<feature type="domain" description="AMP-dependent synthetase/ligase" evidence="3">
    <location>
        <begin position="17"/>
        <end position="449"/>
    </location>
</feature>
<organism evidence="4">
    <name type="scientific">bioreactor metagenome</name>
    <dbReference type="NCBI Taxonomy" id="1076179"/>
    <lineage>
        <taxon>unclassified sequences</taxon>
        <taxon>metagenomes</taxon>
        <taxon>ecological metagenomes</taxon>
    </lineage>
</organism>
<protein>
    <submittedName>
        <fullName evidence="4">Long-chain-fatty-acid--CoA ligase FadD15</fullName>
        <ecNumber evidence="4">6.2.1.3</ecNumber>
    </submittedName>
</protein>
<dbReference type="PANTHER" id="PTHR43272:SF33">
    <property type="entry name" value="AMP-BINDING DOMAIN-CONTAINING PROTEIN-RELATED"/>
    <property type="match status" value="1"/>
</dbReference>
<dbReference type="Pfam" id="PF23562">
    <property type="entry name" value="AMP-binding_C_3"/>
    <property type="match status" value="1"/>
</dbReference>
<reference evidence="4" key="1">
    <citation type="submission" date="2019-08" db="EMBL/GenBank/DDBJ databases">
        <authorList>
            <person name="Kucharzyk K."/>
            <person name="Murdoch R.W."/>
            <person name="Higgins S."/>
            <person name="Loffler F."/>
        </authorList>
    </citation>
    <scope>NUCLEOTIDE SEQUENCE</scope>
</reference>
<dbReference type="GO" id="GO:0016020">
    <property type="term" value="C:membrane"/>
    <property type="evidence" value="ECO:0007669"/>
    <property type="project" value="TreeGrafter"/>
</dbReference>
<dbReference type="InterPro" id="IPR000873">
    <property type="entry name" value="AMP-dep_synth/lig_dom"/>
</dbReference>
<keyword evidence="4" id="KW-0436">Ligase</keyword>
<dbReference type="InterPro" id="IPR042099">
    <property type="entry name" value="ANL_N_sf"/>
</dbReference>
<accession>A0A644V0G9</accession>
<sequence>MKNEVNSVPKRTLLDLFEESVAKFSEKTFLLEKRDGEFRPTSYSKTKLLAQQFGAGLCSLGYSKGENASILAEGCNMWIIGELAIFYAGGINVPLSVKLEESSDLSFRLIHADVVLLMVTERQLSKIRAIKDKLPMLRHIIVFEPEGELQIGELSSEYIFEVGKKYLEDNYTSFLEIGKSLQNNDIATITYTSGTTADPKGVVLTHRNYTANVEQSLTCMTIPVGYKNFIILPLDHCFAHVVGFYIMIASGAIVATVQQGKSAMETLKNIPLNIKEVKPNLILSVPALAKSFRKNIENSVKKKGKFSWNLYQFALKIAYSYNGEGWDRGKGFKILLYPIKALFDRILFSKVRLAMGGELDFFVGGGALLDKELQRFYYAIGIPMYQGYGLSEATPVISTNTDHKHKLGSSGILVKPLDIKIVDNDGKELPMGVPGEMVVKGENVMAGYWKNPKATAETIKDGWLYTGDMGYMTPEGFLYVKGRFKSLLIGSDGEKYAPEEIEEMLVSQSRIIQQVMLYNNQSPYTIAIITADRSTGLSGKELVKAVWDEIEKYKGKGVYSGMFPERWLPSTFILTSEPFSENNRMINSTMKMVRGKVEERYREEINFAYTPEGKNIYNKYNLG</sequence>
<name>A0A644V0G9_9ZZZZ</name>
<evidence type="ECO:0000313" key="4">
    <source>
        <dbReference type="EMBL" id="MPL84402.1"/>
    </source>
</evidence>
<proteinExistence type="predicted"/>
<evidence type="ECO:0000256" key="2">
    <source>
        <dbReference type="ARBA" id="ARBA00022840"/>
    </source>
</evidence>
<dbReference type="Pfam" id="PF00501">
    <property type="entry name" value="AMP-binding"/>
    <property type="match status" value="1"/>
</dbReference>
<dbReference type="GO" id="GO:0004467">
    <property type="term" value="F:long-chain fatty acid-CoA ligase activity"/>
    <property type="evidence" value="ECO:0007669"/>
    <property type="project" value="UniProtKB-EC"/>
</dbReference>
<dbReference type="AlphaFoldDB" id="A0A644V0G9"/>
<dbReference type="EMBL" id="VSSQ01000189">
    <property type="protein sequence ID" value="MPL84402.1"/>
    <property type="molecule type" value="Genomic_DNA"/>
</dbReference>
<dbReference type="EC" id="6.2.1.3" evidence="4"/>
<dbReference type="SUPFAM" id="SSF56801">
    <property type="entry name" value="Acetyl-CoA synthetase-like"/>
    <property type="match status" value="1"/>
</dbReference>
<keyword evidence="2" id="KW-0067">ATP-binding</keyword>
<evidence type="ECO:0000256" key="1">
    <source>
        <dbReference type="ARBA" id="ARBA00022741"/>
    </source>
</evidence>
<dbReference type="PANTHER" id="PTHR43272">
    <property type="entry name" value="LONG-CHAIN-FATTY-ACID--COA LIGASE"/>
    <property type="match status" value="1"/>
</dbReference>
<keyword evidence="1" id="KW-0547">Nucleotide-binding</keyword>
<comment type="caution">
    <text evidence="4">The sequence shown here is derived from an EMBL/GenBank/DDBJ whole genome shotgun (WGS) entry which is preliminary data.</text>
</comment>
<dbReference type="GO" id="GO:0005524">
    <property type="term" value="F:ATP binding"/>
    <property type="evidence" value="ECO:0007669"/>
    <property type="project" value="UniProtKB-KW"/>
</dbReference>